<dbReference type="SUPFAM" id="SSF52309">
    <property type="entry name" value="N-(deoxy)ribosyltransferase-like"/>
    <property type="match status" value="2"/>
</dbReference>
<gene>
    <name evidence="1" type="ORF">EYS09_02075</name>
</gene>
<protein>
    <recommendedName>
        <fullName evidence="3">Nucleoside 2-deoxyribosyltransferase</fullName>
    </recommendedName>
</protein>
<evidence type="ECO:0000313" key="1">
    <source>
        <dbReference type="EMBL" id="TBO61302.1"/>
    </source>
</evidence>
<evidence type="ECO:0008006" key="3">
    <source>
        <dbReference type="Google" id="ProtNLM"/>
    </source>
</evidence>
<dbReference type="OrthoDB" id="4080246at2"/>
<proteinExistence type="predicted"/>
<reference evidence="1 2" key="1">
    <citation type="submission" date="2019-02" db="EMBL/GenBank/DDBJ databases">
        <title>Draft Genome Sequence of Streptomyces sp. AM-2504, identified by 16S rRNA comparative analysis as a Streptomyces Kasugaensis strain.</title>
        <authorList>
            <person name="Napolioni V."/>
            <person name="Giuliodori A.M."/>
            <person name="Spurio R."/>
            <person name="Fabbretti A."/>
        </authorList>
    </citation>
    <scope>NUCLEOTIDE SEQUENCE [LARGE SCALE GENOMIC DNA]</scope>
    <source>
        <strain evidence="1 2">AM-2504</strain>
    </source>
</reference>
<sequence>MSVYVAHRLFAAHDRALAAGLADRLAAKVGPDRVFLPFCDTDEEDLVAEVKGRRLFELDRERLGRLDAMVAVLHGPSLDDGACMEIGYAAASGIPVIVLTTDFQTYSLTEAGPRLEFPDPLLEAVATRIVRVTKLGPPTLPSSPPQSRFPGFQARNMAQTSTALDATVDALLDLPDRAPRLVGSPAVIGAPVYVEASPYTAWGRDHLAKACVDAGHTVVVPQRFTASDPVAGALADLTAVCSAARLVADVSGPETPPGTALLIGAAAASGVRIAAFQPRPTFTHARGREPNRRNLMVQYAADAHLDDSDAVLSWLAT</sequence>
<dbReference type="EMBL" id="SIXH01000009">
    <property type="protein sequence ID" value="TBO61302.1"/>
    <property type="molecule type" value="Genomic_DNA"/>
</dbReference>
<dbReference type="InterPro" id="IPR007710">
    <property type="entry name" value="Nucleoside_deoxyribTrfase"/>
</dbReference>
<dbReference type="AlphaFoldDB" id="A0A4Q9I124"/>
<dbReference type="Proteomes" id="UP000292452">
    <property type="component" value="Unassembled WGS sequence"/>
</dbReference>
<name>A0A4Q9I124_STRKA</name>
<dbReference type="Gene3D" id="3.40.50.450">
    <property type="match status" value="2"/>
</dbReference>
<dbReference type="Pfam" id="PF05014">
    <property type="entry name" value="Nuc_deoxyrib_tr"/>
    <property type="match status" value="1"/>
</dbReference>
<dbReference type="RefSeq" id="WP_094791858.1">
    <property type="nucleotide sequence ID" value="NZ_NDXL01000001.1"/>
</dbReference>
<evidence type="ECO:0000313" key="2">
    <source>
        <dbReference type="Proteomes" id="UP000292452"/>
    </source>
</evidence>
<keyword evidence="2" id="KW-1185">Reference proteome</keyword>
<organism evidence="1 2">
    <name type="scientific">Streptomyces kasugaensis</name>
    <dbReference type="NCBI Taxonomy" id="1946"/>
    <lineage>
        <taxon>Bacteria</taxon>
        <taxon>Bacillati</taxon>
        <taxon>Actinomycetota</taxon>
        <taxon>Actinomycetes</taxon>
        <taxon>Kitasatosporales</taxon>
        <taxon>Streptomycetaceae</taxon>
        <taxon>Streptomyces</taxon>
    </lineage>
</organism>
<comment type="caution">
    <text evidence="1">The sequence shown here is derived from an EMBL/GenBank/DDBJ whole genome shotgun (WGS) entry which is preliminary data.</text>
</comment>
<accession>A0A4Q9I124</accession>